<dbReference type="PANTHER" id="PTHR28161">
    <property type="entry name" value="ATP SYNTHASE SUBUNIT F, MITOCHONDRIAL"/>
    <property type="match status" value="1"/>
</dbReference>
<keyword evidence="2" id="KW-1185">Reference proteome</keyword>
<dbReference type="OrthoDB" id="5561579at2759"/>
<organism evidence="1 2">
    <name type="scientific">Candida verbasci</name>
    <dbReference type="NCBI Taxonomy" id="1227364"/>
    <lineage>
        <taxon>Eukaryota</taxon>
        <taxon>Fungi</taxon>
        <taxon>Dikarya</taxon>
        <taxon>Ascomycota</taxon>
        <taxon>Saccharomycotina</taxon>
        <taxon>Pichiomycetes</taxon>
        <taxon>Debaryomycetaceae</taxon>
        <taxon>Candida/Lodderomyces clade</taxon>
        <taxon>Candida</taxon>
    </lineage>
</organism>
<dbReference type="InterPro" id="IPR019727">
    <property type="entry name" value="ATP_synth_F0_fsu_mt_fun"/>
</dbReference>
<evidence type="ECO:0008006" key="3">
    <source>
        <dbReference type="Google" id="ProtNLM"/>
    </source>
</evidence>
<evidence type="ECO:0000313" key="2">
    <source>
        <dbReference type="Proteomes" id="UP001152885"/>
    </source>
</evidence>
<dbReference type="GO" id="GO:0046933">
    <property type="term" value="F:proton-transporting ATP synthase activity, rotational mechanism"/>
    <property type="evidence" value="ECO:0007669"/>
    <property type="project" value="TreeGrafter"/>
</dbReference>
<protein>
    <recommendedName>
        <fullName evidence="3">ATP synthase f chain, mitochondrial</fullName>
    </recommendedName>
</protein>
<gene>
    <name evidence="1" type="ORF">CANVERA_P0034</name>
</gene>
<reference evidence="1" key="1">
    <citation type="submission" date="2022-12" db="EMBL/GenBank/DDBJ databases">
        <authorList>
            <person name="Brejova B."/>
        </authorList>
    </citation>
    <scope>NUCLEOTIDE SEQUENCE</scope>
</reference>
<dbReference type="AlphaFoldDB" id="A0A9W4X811"/>
<proteinExistence type="predicted"/>
<dbReference type="Proteomes" id="UP001152885">
    <property type="component" value="Unassembled WGS sequence"/>
</dbReference>
<name>A0A9W4X811_9ASCO</name>
<dbReference type="PANTHER" id="PTHR28161:SF1">
    <property type="entry name" value="ATP SYNTHASE SUBUNIT F, MITOCHONDRIAL"/>
    <property type="match status" value="1"/>
</dbReference>
<accession>A0A9W4X811</accession>
<comment type="caution">
    <text evidence="1">The sequence shown here is derived from an EMBL/GenBank/DDBJ whole genome shotgun (WGS) entry which is preliminary data.</text>
</comment>
<dbReference type="EMBL" id="CANTUO010000001">
    <property type="protein sequence ID" value="CAI5755518.1"/>
    <property type="molecule type" value="Genomic_DNA"/>
</dbReference>
<dbReference type="Pfam" id="PF10791">
    <property type="entry name" value="F1F0-ATPsyn_F"/>
    <property type="match status" value="1"/>
</dbReference>
<evidence type="ECO:0000313" key="1">
    <source>
        <dbReference type="EMBL" id="CAI5755518.1"/>
    </source>
</evidence>
<sequence>MSSFIVRRKLSTLIPPKIASAKNLGSNPHAKRMQEVVSFYKKLPQGPAPTAKKSLNPITRYWDKYLGGEKGSGKPLLHLALVIMAFGYTLEYQHLKHAEHH</sequence>